<dbReference type="Proteomes" id="UP000747110">
    <property type="component" value="Unassembled WGS sequence"/>
</dbReference>
<dbReference type="Proteomes" id="UP000722791">
    <property type="component" value="Unassembled WGS sequence"/>
</dbReference>
<feature type="region of interest" description="Disordered" evidence="1">
    <location>
        <begin position="37"/>
        <end position="56"/>
    </location>
</feature>
<evidence type="ECO:0000256" key="1">
    <source>
        <dbReference type="SAM" id="MobiDB-lite"/>
    </source>
</evidence>
<accession>A0A8J4GFD0</accession>
<gene>
    <name evidence="2" type="ORF">Vretifemale_12336</name>
    <name evidence="3" type="ORF">Vretimale_10313</name>
</gene>
<evidence type="ECO:0000313" key="5">
    <source>
        <dbReference type="Proteomes" id="UP000747110"/>
    </source>
</evidence>
<dbReference type="EMBL" id="BNCP01000027">
    <property type="protein sequence ID" value="GIL83548.1"/>
    <property type="molecule type" value="Genomic_DNA"/>
</dbReference>
<comment type="caution">
    <text evidence="3">The sequence shown here is derived from an EMBL/GenBank/DDBJ whole genome shotgun (WGS) entry which is preliminary data.</text>
</comment>
<protein>
    <submittedName>
        <fullName evidence="3">Uncharacterized protein</fullName>
    </submittedName>
</protein>
<evidence type="ECO:0000313" key="2">
    <source>
        <dbReference type="EMBL" id="GIL83548.1"/>
    </source>
</evidence>
<feature type="region of interest" description="Disordered" evidence="1">
    <location>
        <begin position="1"/>
        <end position="24"/>
    </location>
</feature>
<evidence type="ECO:0000313" key="3">
    <source>
        <dbReference type="EMBL" id="GIM05944.1"/>
    </source>
</evidence>
<dbReference type="EMBL" id="BNCQ01000020">
    <property type="protein sequence ID" value="GIM05944.1"/>
    <property type="molecule type" value="Genomic_DNA"/>
</dbReference>
<feature type="compositionally biased region" description="Polar residues" evidence="1">
    <location>
        <begin position="15"/>
        <end position="24"/>
    </location>
</feature>
<name>A0A8J4GFD0_9CHLO</name>
<sequence>MQHGMPWPPDIWLQPQPQMQRQPGSQVSVWGRLFSFGNSGGRSRKPHQSCNSSIGSQPQPYGQLCDCLQMQDQQPSRHDSGSGCVHGMGVCASTVSLQQAVTFGDNLADELAGIHDLYQLPAQPKHEFSCWS</sequence>
<evidence type="ECO:0000313" key="4">
    <source>
        <dbReference type="Proteomes" id="UP000722791"/>
    </source>
</evidence>
<proteinExistence type="predicted"/>
<dbReference type="AlphaFoldDB" id="A0A8J4GFD0"/>
<organism evidence="3 4">
    <name type="scientific">Volvox reticuliferus</name>
    <dbReference type="NCBI Taxonomy" id="1737510"/>
    <lineage>
        <taxon>Eukaryota</taxon>
        <taxon>Viridiplantae</taxon>
        <taxon>Chlorophyta</taxon>
        <taxon>core chlorophytes</taxon>
        <taxon>Chlorophyceae</taxon>
        <taxon>CS clade</taxon>
        <taxon>Chlamydomonadales</taxon>
        <taxon>Volvocaceae</taxon>
        <taxon>Volvox</taxon>
    </lineage>
</organism>
<keyword evidence="5" id="KW-1185">Reference proteome</keyword>
<reference evidence="3" key="1">
    <citation type="journal article" date="2021" name="Proc. Natl. Acad. Sci. U.S.A.">
        <title>Three genomes in the algal genus Volvox reveal the fate of a haploid sex-determining region after a transition to homothallism.</title>
        <authorList>
            <person name="Yamamoto K."/>
            <person name="Hamaji T."/>
            <person name="Kawai-Toyooka H."/>
            <person name="Matsuzaki R."/>
            <person name="Takahashi F."/>
            <person name="Nishimura Y."/>
            <person name="Kawachi M."/>
            <person name="Noguchi H."/>
            <person name="Minakuchi Y."/>
            <person name="Umen J.G."/>
            <person name="Toyoda A."/>
            <person name="Nozaki H."/>
        </authorList>
    </citation>
    <scope>NUCLEOTIDE SEQUENCE</scope>
    <source>
        <strain evidence="3">NIES-3785</strain>
        <strain evidence="2">NIES-3786</strain>
    </source>
</reference>